<sequence length="396" mass="41055">MLTATKIERRLSLVPLGVMFFFVGLSAAVVGPFLSLFLSTAVHAGPALVAAFLIIGPVSAVVSSTVIGRLSDKRPIRRRLLLVAAAAGCAGSVVTAFVRDYWVLVAVAVTLTAVSGSLFPQSFAYAREVLQQNGSTRAAMAISTLRMLFSIAWVAGPPVAAVLLEVGSFRVLYLTAAAMYVLAGAVALVWLRDTPPPQPHPDADVPPPLPSASRFTVLRVVAALTVLQSAGVLGVQAMSLFVSHVLHADVSTAGLVLGWCAALEIPLMLAFGALSSKWSLRALMAFGAALGVVYYALVTGSQSTWQVMALQLLNACFISAVGGLGISYVQELLPSEPGRAATLAGNAFPVASILAGPLLGVAQHFGYRWAYAAGAGLCLVGLALLLSTHGPRRAPA</sequence>
<protein>
    <submittedName>
        <fullName evidence="11">Sugar efflux transporter</fullName>
    </submittedName>
</protein>
<feature type="transmembrane region" description="Helical" evidence="9">
    <location>
        <begin position="368"/>
        <end position="386"/>
    </location>
</feature>
<keyword evidence="5" id="KW-0762">Sugar transport</keyword>
<reference evidence="11" key="1">
    <citation type="journal article" date="2014" name="Int. J. Syst. Evol. Microbiol.">
        <title>Complete genome sequence of Corynebacterium casei LMG S-19264T (=DSM 44701T), isolated from a smear-ripened cheese.</title>
        <authorList>
            <consortium name="US DOE Joint Genome Institute (JGI-PGF)"/>
            <person name="Walter F."/>
            <person name="Albersmeier A."/>
            <person name="Kalinowski J."/>
            <person name="Ruckert C."/>
        </authorList>
    </citation>
    <scope>NUCLEOTIDE SEQUENCE</scope>
    <source>
        <strain evidence="11">JCM 19831</strain>
    </source>
</reference>
<evidence type="ECO:0000256" key="4">
    <source>
        <dbReference type="ARBA" id="ARBA00022475"/>
    </source>
</evidence>
<accession>A0A917U6B9</accession>
<dbReference type="InterPro" id="IPR036259">
    <property type="entry name" value="MFS_trans_sf"/>
</dbReference>
<evidence type="ECO:0000256" key="3">
    <source>
        <dbReference type="ARBA" id="ARBA00022448"/>
    </source>
</evidence>
<feature type="transmembrane region" description="Helical" evidence="9">
    <location>
        <begin position="309"/>
        <end position="329"/>
    </location>
</feature>
<keyword evidence="3" id="KW-0813">Transport</keyword>
<dbReference type="GO" id="GO:0005886">
    <property type="term" value="C:plasma membrane"/>
    <property type="evidence" value="ECO:0007669"/>
    <property type="project" value="UniProtKB-SubCell"/>
</dbReference>
<gene>
    <name evidence="11" type="ORF">GCM10007977_067300</name>
</gene>
<feature type="domain" description="Major facilitator superfamily (MFS) profile" evidence="10">
    <location>
        <begin position="12"/>
        <end position="393"/>
    </location>
</feature>
<organism evidence="11 12">
    <name type="scientific">Dactylosporangium sucinum</name>
    <dbReference type="NCBI Taxonomy" id="1424081"/>
    <lineage>
        <taxon>Bacteria</taxon>
        <taxon>Bacillati</taxon>
        <taxon>Actinomycetota</taxon>
        <taxon>Actinomycetes</taxon>
        <taxon>Micromonosporales</taxon>
        <taxon>Micromonosporaceae</taxon>
        <taxon>Dactylosporangium</taxon>
    </lineage>
</organism>
<keyword evidence="7 9" id="KW-1133">Transmembrane helix</keyword>
<evidence type="ECO:0000256" key="2">
    <source>
        <dbReference type="ARBA" id="ARBA00006523"/>
    </source>
</evidence>
<dbReference type="InterPro" id="IPR020846">
    <property type="entry name" value="MFS_dom"/>
</dbReference>
<evidence type="ECO:0000256" key="1">
    <source>
        <dbReference type="ARBA" id="ARBA00004651"/>
    </source>
</evidence>
<evidence type="ECO:0000259" key="10">
    <source>
        <dbReference type="PROSITE" id="PS50850"/>
    </source>
</evidence>
<evidence type="ECO:0000256" key="7">
    <source>
        <dbReference type="ARBA" id="ARBA00022989"/>
    </source>
</evidence>
<feature type="transmembrane region" description="Helical" evidence="9">
    <location>
        <begin position="104"/>
        <end position="126"/>
    </location>
</feature>
<dbReference type="InterPro" id="IPR011701">
    <property type="entry name" value="MFS"/>
</dbReference>
<keyword evidence="6 9" id="KW-0812">Transmembrane</keyword>
<dbReference type="Gene3D" id="1.20.1250.20">
    <property type="entry name" value="MFS general substrate transporter like domains"/>
    <property type="match status" value="2"/>
</dbReference>
<reference evidence="11" key="2">
    <citation type="submission" date="2020-09" db="EMBL/GenBank/DDBJ databases">
        <authorList>
            <person name="Sun Q."/>
            <person name="Ohkuma M."/>
        </authorList>
    </citation>
    <scope>NUCLEOTIDE SEQUENCE</scope>
    <source>
        <strain evidence="11">JCM 19831</strain>
    </source>
</reference>
<feature type="transmembrane region" description="Helical" evidence="9">
    <location>
        <begin position="278"/>
        <end position="297"/>
    </location>
</feature>
<dbReference type="Proteomes" id="UP000642070">
    <property type="component" value="Unassembled WGS sequence"/>
</dbReference>
<evidence type="ECO:0000313" key="12">
    <source>
        <dbReference type="Proteomes" id="UP000642070"/>
    </source>
</evidence>
<dbReference type="RefSeq" id="WP_229836060.1">
    <property type="nucleotide sequence ID" value="NZ_BMPI01000038.1"/>
</dbReference>
<evidence type="ECO:0000256" key="5">
    <source>
        <dbReference type="ARBA" id="ARBA00022597"/>
    </source>
</evidence>
<keyword evidence="4" id="KW-1003">Cell membrane</keyword>
<dbReference type="SUPFAM" id="SSF103473">
    <property type="entry name" value="MFS general substrate transporter"/>
    <property type="match status" value="1"/>
</dbReference>
<name>A0A917U6B9_9ACTN</name>
<dbReference type="PANTHER" id="PTHR23535:SF2">
    <property type="entry name" value="SUGAR EFFLUX TRANSPORTER A-RELATED"/>
    <property type="match status" value="1"/>
</dbReference>
<comment type="similarity">
    <text evidence="2">Belongs to the major facilitator superfamily. Set transporter family.</text>
</comment>
<feature type="transmembrane region" description="Helical" evidence="9">
    <location>
        <begin position="12"/>
        <end position="38"/>
    </location>
</feature>
<feature type="transmembrane region" description="Helical" evidence="9">
    <location>
        <begin position="171"/>
        <end position="191"/>
    </location>
</feature>
<evidence type="ECO:0000256" key="8">
    <source>
        <dbReference type="ARBA" id="ARBA00023136"/>
    </source>
</evidence>
<comment type="subcellular location">
    <subcellularLocation>
        <location evidence="1">Cell membrane</location>
        <topology evidence="1">Multi-pass membrane protein</topology>
    </subcellularLocation>
</comment>
<keyword evidence="8 9" id="KW-0472">Membrane</keyword>
<feature type="transmembrane region" description="Helical" evidence="9">
    <location>
        <begin position="341"/>
        <end position="362"/>
    </location>
</feature>
<evidence type="ECO:0000313" key="11">
    <source>
        <dbReference type="EMBL" id="GGM56141.1"/>
    </source>
</evidence>
<dbReference type="CDD" id="cd17471">
    <property type="entry name" value="MFS_Set"/>
    <property type="match status" value="1"/>
</dbReference>
<keyword evidence="12" id="KW-1185">Reference proteome</keyword>
<feature type="transmembrane region" description="Helical" evidence="9">
    <location>
        <begin position="138"/>
        <end position="159"/>
    </location>
</feature>
<proteinExistence type="inferred from homology"/>
<feature type="transmembrane region" description="Helical" evidence="9">
    <location>
        <begin position="44"/>
        <end position="68"/>
    </location>
</feature>
<dbReference type="EMBL" id="BMPI01000038">
    <property type="protein sequence ID" value="GGM56141.1"/>
    <property type="molecule type" value="Genomic_DNA"/>
</dbReference>
<dbReference type="Pfam" id="PF07690">
    <property type="entry name" value="MFS_1"/>
    <property type="match status" value="2"/>
</dbReference>
<feature type="transmembrane region" description="Helical" evidence="9">
    <location>
        <begin position="250"/>
        <end position="271"/>
    </location>
</feature>
<dbReference type="GO" id="GO:0022857">
    <property type="term" value="F:transmembrane transporter activity"/>
    <property type="evidence" value="ECO:0007669"/>
    <property type="project" value="InterPro"/>
</dbReference>
<evidence type="ECO:0000256" key="9">
    <source>
        <dbReference type="SAM" id="Phobius"/>
    </source>
</evidence>
<dbReference type="AlphaFoldDB" id="A0A917U6B9"/>
<evidence type="ECO:0000256" key="6">
    <source>
        <dbReference type="ARBA" id="ARBA00022692"/>
    </source>
</evidence>
<dbReference type="PANTHER" id="PTHR23535">
    <property type="entry name" value="SUGAR EFFLUX TRANSPORTER A-RELATED"/>
    <property type="match status" value="1"/>
</dbReference>
<feature type="transmembrane region" description="Helical" evidence="9">
    <location>
        <begin position="217"/>
        <end position="238"/>
    </location>
</feature>
<dbReference type="PROSITE" id="PS50850">
    <property type="entry name" value="MFS"/>
    <property type="match status" value="1"/>
</dbReference>
<feature type="transmembrane region" description="Helical" evidence="9">
    <location>
        <begin position="80"/>
        <end position="98"/>
    </location>
</feature>
<comment type="caution">
    <text evidence="11">The sequence shown here is derived from an EMBL/GenBank/DDBJ whole genome shotgun (WGS) entry which is preliminary data.</text>
</comment>